<dbReference type="PANTHER" id="PTHR12483">
    <property type="entry name" value="SOLUTE CARRIER FAMILY 31 COPPER TRANSPORTERS"/>
    <property type="match status" value="1"/>
</dbReference>
<accession>A0A6I9YNC1</accession>
<gene>
    <name evidence="7" type="primary">SLC31A2</name>
</gene>
<dbReference type="Pfam" id="PF04145">
    <property type="entry name" value="Ctr"/>
    <property type="match status" value="1"/>
</dbReference>
<keyword evidence="2 5" id="KW-0812">Transmembrane</keyword>
<feature type="transmembrane region" description="Helical" evidence="5">
    <location>
        <begin position="143"/>
        <end position="163"/>
    </location>
</feature>
<dbReference type="OrthoDB" id="73901at2759"/>
<dbReference type="AlphaFoldDB" id="A0A6I9YNC1"/>
<dbReference type="GO" id="GO:0005375">
    <property type="term" value="F:copper ion transmembrane transporter activity"/>
    <property type="evidence" value="ECO:0007669"/>
    <property type="project" value="UniProtKB-UniRule"/>
</dbReference>
<keyword evidence="5" id="KW-0406">Ion transport</keyword>
<comment type="subcellular location">
    <subcellularLocation>
        <location evidence="1">Late endosome membrane</location>
        <topology evidence="1">Multi-pass membrane protein</topology>
    </subcellularLocation>
    <subcellularLocation>
        <location evidence="5">Membrane</location>
        <topology evidence="5">Multi-pass membrane protein</topology>
    </subcellularLocation>
</comment>
<name>A0A6I9YNC1_9SAUR</name>
<keyword evidence="5" id="KW-0187">Copper transport</keyword>
<evidence type="ECO:0000313" key="7">
    <source>
        <dbReference type="RefSeq" id="XP_013925963.1"/>
    </source>
</evidence>
<evidence type="ECO:0000256" key="4">
    <source>
        <dbReference type="ARBA" id="ARBA00023136"/>
    </source>
</evidence>
<evidence type="ECO:0000256" key="5">
    <source>
        <dbReference type="RuleBase" id="RU367022"/>
    </source>
</evidence>
<proteinExistence type="inferred from homology"/>
<feature type="transmembrane region" description="Helical" evidence="5">
    <location>
        <begin position="47"/>
        <end position="65"/>
    </location>
</feature>
<dbReference type="Proteomes" id="UP000504617">
    <property type="component" value="Unplaced"/>
</dbReference>
<dbReference type="GO" id="GO:0031902">
    <property type="term" value="C:late endosome membrane"/>
    <property type="evidence" value="ECO:0007669"/>
    <property type="project" value="UniProtKB-SubCell"/>
</dbReference>
<dbReference type="InterPro" id="IPR007274">
    <property type="entry name" value="Cop_transporter"/>
</dbReference>
<evidence type="ECO:0000256" key="1">
    <source>
        <dbReference type="ARBA" id="ARBA00004107"/>
    </source>
</evidence>
<protein>
    <recommendedName>
        <fullName evidence="5">Copper transport protein</fullName>
    </recommendedName>
</protein>
<feature type="transmembrane region" description="Helical" evidence="5">
    <location>
        <begin position="120"/>
        <end position="137"/>
    </location>
</feature>
<keyword evidence="6" id="KW-1185">Reference proteome</keyword>
<evidence type="ECO:0000313" key="6">
    <source>
        <dbReference type="Proteomes" id="UP000504617"/>
    </source>
</evidence>
<organism evidence="6 7">
    <name type="scientific">Thamnophis sirtalis</name>
    <dbReference type="NCBI Taxonomy" id="35019"/>
    <lineage>
        <taxon>Eukaryota</taxon>
        <taxon>Metazoa</taxon>
        <taxon>Chordata</taxon>
        <taxon>Craniata</taxon>
        <taxon>Vertebrata</taxon>
        <taxon>Euteleostomi</taxon>
        <taxon>Lepidosauria</taxon>
        <taxon>Squamata</taxon>
        <taxon>Bifurcata</taxon>
        <taxon>Unidentata</taxon>
        <taxon>Episquamata</taxon>
        <taxon>Toxicofera</taxon>
        <taxon>Serpentes</taxon>
        <taxon>Colubroidea</taxon>
        <taxon>Colubridae</taxon>
        <taxon>Natricinae</taxon>
        <taxon>Thamnophis</taxon>
    </lineage>
</organism>
<sequence>MYSHRRHTYVLILLVFFCPPPSPNLLQMHFFFSDKVILLFDFWDVHSAGGMVLSVFIIMLLTVLYEGLKVGKAKLIHHSQMAVVPSISQENLREGISVNSDMGTASTSLKKRLSWHLAETLLHVVQVFLGYLLMLAVMTYNTWIFLGVIVGSAIGYFVAYPLLCLR</sequence>
<dbReference type="GeneID" id="106552261"/>
<comment type="similarity">
    <text evidence="5">Belongs to the copper transporter (Ctr) (TC 1.A.56) family. SLC31A subfamily.</text>
</comment>
<keyword evidence="3 5" id="KW-1133">Transmembrane helix</keyword>
<keyword evidence="5" id="KW-0186">Copper</keyword>
<reference evidence="7" key="1">
    <citation type="submission" date="2025-08" db="UniProtKB">
        <authorList>
            <consortium name="RefSeq"/>
        </authorList>
    </citation>
    <scope>IDENTIFICATION</scope>
    <source>
        <tissue evidence="7">Skeletal muscle</tissue>
    </source>
</reference>
<dbReference type="RefSeq" id="XP_013925963.1">
    <property type="nucleotide sequence ID" value="XM_014070488.1"/>
</dbReference>
<evidence type="ECO:0000256" key="3">
    <source>
        <dbReference type="ARBA" id="ARBA00022989"/>
    </source>
</evidence>
<dbReference type="KEGG" id="tsr:106552261"/>
<dbReference type="CTD" id="1318"/>
<evidence type="ECO:0000256" key="2">
    <source>
        <dbReference type="ARBA" id="ARBA00022692"/>
    </source>
</evidence>
<dbReference type="PANTHER" id="PTHR12483:SF8">
    <property type="entry name" value="PROTEIN SLC31A2"/>
    <property type="match status" value="1"/>
</dbReference>
<keyword evidence="5" id="KW-0813">Transport</keyword>
<keyword evidence="4 5" id="KW-0472">Membrane</keyword>